<dbReference type="Gene3D" id="1.20.1250.20">
    <property type="entry name" value="MFS general substrate transporter like domains"/>
    <property type="match status" value="2"/>
</dbReference>
<dbReference type="SUPFAM" id="SSF103473">
    <property type="entry name" value="MFS general substrate transporter"/>
    <property type="match status" value="1"/>
</dbReference>
<feature type="transmembrane region" description="Helical" evidence="6">
    <location>
        <begin position="146"/>
        <end position="166"/>
    </location>
</feature>
<dbReference type="InParanoid" id="B2A2V0"/>
<feature type="domain" description="Major facilitator superfamily (MFS) profile" evidence="7">
    <location>
        <begin position="16"/>
        <end position="418"/>
    </location>
</feature>
<keyword evidence="9" id="KW-1185">Reference proteome</keyword>
<sequence>MKLTANFSLKNYRRVVWGVLALAYLLGFFHRYSLGVVADTLREELALSGTALSNLASIYFYSYALMQIPSGILADTVGPRKVATIGFLLASSGSVLMGISQEIALLYLGRFLVGIGVAGLLICIFKIQSVWYRPEEFATMTGWSALMGNSGALFATTPFAVMVLNLGWQNSFILIGLFSFIILGLIWTFVRDDPQDLDYPPINRHHSTQSFKTINLSKGFKSVLSNSNTWFCFVILMGLHGAMMSFSGVWGVTYLQSSYEIAKDQAASLIFVFTLGVIVGSPVMGKLSDRLGNRKLLIQISAAVFLIFWLYKLVLWQGTPPTIHLPFLYFMGGFFAIFAMLCQAVGKESNDPSYTGIAVSVINTAPFIGTTVMNFFIGIVLDITGHTGVYGYRLGFLIYAVFSLIALICAYFLKEKSVHSS</sequence>
<feature type="transmembrane region" description="Helical" evidence="6">
    <location>
        <begin position="230"/>
        <end position="253"/>
    </location>
</feature>
<dbReference type="FunCoup" id="B2A2V0">
    <property type="interactions" value="274"/>
</dbReference>
<dbReference type="GO" id="GO:0061513">
    <property type="term" value="F:glucose 6-phosphate:phosphate antiporter activity"/>
    <property type="evidence" value="ECO:0007669"/>
    <property type="project" value="TreeGrafter"/>
</dbReference>
<feature type="transmembrane region" description="Helical" evidence="6">
    <location>
        <begin position="357"/>
        <end position="380"/>
    </location>
</feature>
<dbReference type="Proteomes" id="UP000001683">
    <property type="component" value="Chromosome"/>
</dbReference>
<dbReference type="PROSITE" id="PS50850">
    <property type="entry name" value="MFS"/>
    <property type="match status" value="1"/>
</dbReference>
<keyword evidence="3 6" id="KW-0812">Transmembrane</keyword>
<feature type="transmembrane region" description="Helical" evidence="6">
    <location>
        <begin position="105"/>
        <end position="125"/>
    </location>
</feature>
<feature type="transmembrane region" description="Helical" evidence="6">
    <location>
        <begin position="296"/>
        <end position="315"/>
    </location>
</feature>
<dbReference type="eggNOG" id="COG2271">
    <property type="taxonomic scope" value="Bacteria"/>
</dbReference>
<dbReference type="HOGENOM" id="CLU_001265_62_1_9"/>
<comment type="subcellular location">
    <subcellularLocation>
        <location evidence="1">Cell membrane</location>
        <topology evidence="1">Multi-pass membrane protein</topology>
    </subcellularLocation>
</comment>
<dbReference type="EMBL" id="CP001034">
    <property type="protein sequence ID" value="ACB86318.1"/>
    <property type="molecule type" value="Genomic_DNA"/>
</dbReference>
<feature type="transmembrane region" description="Helical" evidence="6">
    <location>
        <begin position="45"/>
        <end position="61"/>
    </location>
</feature>
<dbReference type="InterPro" id="IPR036259">
    <property type="entry name" value="MFS_trans_sf"/>
</dbReference>
<feature type="transmembrane region" description="Helical" evidence="6">
    <location>
        <begin position="265"/>
        <end position="284"/>
    </location>
</feature>
<organism evidence="8 9">
    <name type="scientific">Natranaerobius thermophilus (strain ATCC BAA-1301 / DSM 18059 / JW/NM-WN-LF)</name>
    <dbReference type="NCBI Taxonomy" id="457570"/>
    <lineage>
        <taxon>Bacteria</taxon>
        <taxon>Bacillati</taxon>
        <taxon>Bacillota</taxon>
        <taxon>Clostridia</taxon>
        <taxon>Natranaerobiales</taxon>
        <taxon>Natranaerobiaceae</taxon>
        <taxon>Natranaerobius</taxon>
    </lineage>
</organism>
<proteinExistence type="predicted"/>
<evidence type="ECO:0000256" key="4">
    <source>
        <dbReference type="ARBA" id="ARBA00022989"/>
    </source>
</evidence>
<evidence type="ECO:0000256" key="5">
    <source>
        <dbReference type="ARBA" id="ARBA00023136"/>
    </source>
</evidence>
<feature type="transmembrane region" description="Helical" evidence="6">
    <location>
        <begin position="392"/>
        <end position="413"/>
    </location>
</feature>
<feature type="transmembrane region" description="Helical" evidence="6">
    <location>
        <begin position="172"/>
        <end position="190"/>
    </location>
</feature>
<evidence type="ECO:0000259" key="7">
    <source>
        <dbReference type="PROSITE" id="PS50850"/>
    </source>
</evidence>
<feature type="transmembrane region" description="Helical" evidence="6">
    <location>
        <begin position="12"/>
        <end position="33"/>
    </location>
</feature>
<gene>
    <name evidence="8" type="ordered locus">Nther_2768</name>
</gene>
<accession>B2A2V0</accession>
<evidence type="ECO:0000313" key="9">
    <source>
        <dbReference type="Proteomes" id="UP000001683"/>
    </source>
</evidence>
<keyword evidence="5 6" id="KW-0472">Membrane</keyword>
<dbReference type="KEGG" id="nth:Nther_2768"/>
<dbReference type="InterPro" id="IPR011701">
    <property type="entry name" value="MFS"/>
</dbReference>
<evidence type="ECO:0000256" key="1">
    <source>
        <dbReference type="ARBA" id="ARBA00004651"/>
    </source>
</evidence>
<reference evidence="8 9" key="2">
    <citation type="journal article" date="2011" name="J. Bacteriol.">
        <title>Complete genome sequence of the anaerobic, halophilic alkalithermophile Natranaerobius thermophilus JW/NM-WN-LF.</title>
        <authorList>
            <person name="Zhao B."/>
            <person name="Mesbah N.M."/>
            <person name="Dalin E."/>
            <person name="Goodwin L."/>
            <person name="Nolan M."/>
            <person name="Pitluck S."/>
            <person name="Chertkov O."/>
            <person name="Brettin T.S."/>
            <person name="Han J."/>
            <person name="Larimer F.W."/>
            <person name="Land M.L."/>
            <person name="Hauser L."/>
            <person name="Kyrpides N."/>
            <person name="Wiegel J."/>
        </authorList>
    </citation>
    <scope>NUCLEOTIDE SEQUENCE [LARGE SCALE GENOMIC DNA]</scope>
    <source>
        <strain evidence="9">ATCC BAA-1301 / DSM 18059 / JW/NM-WN-LF</strain>
    </source>
</reference>
<dbReference type="Pfam" id="PF07690">
    <property type="entry name" value="MFS_1"/>
    <property type="match status" value="1"/>
</dbReference>
<reference evidence="8 9" key="1">
    <citation type="submission" date="2008-04" db="EMBL/GenBank/DDBJ databases">
        <title>Complete sequence of chromosome of Natranaerobius thermophilus JW/NM-WN-LF.</title>
        <authorList>
            <consortium name="US DOE Joint Genome Institute"/>
            <person name="Copeland A."/>
            <person name="Lucas S."/>
            <person name="Lapidus A."/>
            <person name="Glavina del Rio T."/>
            <person name="Dalin E."/>
            <person name="Tice H."/>
            <person name="Bruce D."/>
            <person name="Goodwin L."/>
            <person name="Pitluck S."/>
            <person name="Chertkov O."/>
            <person name="Brettin T."/>
            <person name="Detter J.C."/>
            <person name="Han C."/>
            <person name="Kuske C.R."/>
            <person name="Schmutz J."/>
            <person name="Larimer F."/>
            <person name="Land M."/>
            <person name="Hauser L."/>
            <person name="Kyrpides N."/>
            <person name="Lykidis A."/>
            <person name="Mesbah N.M."/>
            <person name="Wiegel J."/>
        </authorList>
    </citation>
    <scope>NUCLEOTIDE SEQUENCE [LARGE SCALE GENOMIC DNA]</scope>
    <source>
        <strain evidence="9">ATCC BAA-1301 / DSM 18059 / JW/NM-WN-LF</strain>
    </source>
</reference>
<dbReference type="AlphaFoldDB" id="B2A2V0"/>
<evidence type="ECO:0000256" key="3">
    <source>
        <dbReference type="ARBA" id="ARBA00022692"/>
    </source>
</evidence>
<feature type="transmembrane region" description="Helical" evidence="6">
    <location>
        <begin position="82"/>
        <end position="99"/>
    </location>
</feature>
<dbReference type="GO" id="GO:0035435">
    <property type="term" value="P:phosphate ion transmembrane transport"/>
    <property type="evidence" value="ECO:0007669"/>
    <property type="project" value="TreeGrafter"/>
</dbReference>
<keyword evidence="4 6" id="KW-1133">Transmembrane helix</keyword>
<protein>
    <submittedName>
        <fullName evidence="8">Major facilitator superfamily MFS_1</fullName>
    </submittedName>
</protein>
<dbReference type="GO" id="GO:0005886">
    <property type="term" value="C:plasma membrane"/>
    <property type="evidence" value="ECO:0007669"/>
    <property type="project" value="UniProtKB-SubCell"/>
</dbReference>
<dbReference type="PANTHER" id="PTHR43826:SF3">
    <property type="entry name" value="GLUCOSE-6-PHOSPHATE EXCHANGER SLC37A4"/>
    <property type="match status" value="1"/>
</dbReference>
<dbReference type="InterPro" id="IPR051337">
    <property type="entry name" value="OPA_Antiporter"/>
</dbReference>
<evidence type="ECO:0000256" key="2">
    <source>
        <dbReference type="ARBA" id="ARBA00022448"/>
    </source>
</evidence>
<feature type="transmembrane region" description="Helical" evidence="6">
    <location>
        <begin position="327"/>
        <end position="345"/>
    </location>
</feature>
<dbReference type="PANTHER" id="PTHR43826">
    <property type="entry name" value="GLUCOSE-6-PHOSPHATE EXCHANGER SLC37A4"/>
    <property type="match status" value="1"/>
</dbReference>
<dbReference type="STRING" id="457570.Nther_2768"/>
<keyword evidence="2" id="KW-0813">Transport</keyword>
<name>B2A2V0_NATTJ</name>
<evidence type="ECO:0000256" key="6">
    <source>
        <dbReference type="SAM" id="Phobius"/>
    </source>
</evidence>
<dbReference type="InterPro" id="IPR020846">
    <property type="entry name" value="MFS_dom"/>
</dbReference>
<evidence type="ECO:0000313" key="8">
    <source>
        <dbReference type="EMBL" id="ACB86318.1"/>
    </source>
</evidence>